<dbReference type="GO" id="GO:0018764">
    <property type="term" value="F:N-isopropylammelide isopropylaminohydrolase activity"/>
    <property type="evidence" value="ECO:0007669"/>
    <property type="project" value="UniProtKB-EC"/>
</dbReference>
<proteinExistence type="predicted"/>
<keyword evidence="3" id="KW-1185">Reference proteome</keyword>
<organism evidence="2 3">
    <name type="scientific">Antarctobacter heliothermus</name>
    <dbReference type="NCBI Taxonomy" id="74033"/>
    <lineage>
        <taxon>Bacteria</taxon>
        <taxon>Pseudomonadati</taxon>
        <taxon>Pseudomonadota</taxon>
        <taxon>Alphaproteobacteria</taxon>
        <taxon>Rhodobacterales</taxon>
        <taxon>Roseobacteraceae</taxon>
        <taxon>Antarctobacter</taxon>
    </lineage>
</organism>
<dbReference type="NCBIfam" id="NF004636">
    <property type="entry name" value="PRK05985.1"/>
    <property type="match status" value="1"/>
</dbReference>
<dbReference type="Pfam" id="PF07969">
    <property type="entry name" value="Amidohydro_3"/>
    <property type="match status" value="1"/>
</dbReference>
<dbReference type="InterPro" id="IPR013108">
    <property type="entry name" value="Amidohydro_3"/>
</dbReference>
<dbReference type="SUPFAM" id="SSF51556">
    <property type="entry name" value="Metallo-dependent hydrolases"/>
    <property type="match status" value="1"/>
</dbReference>
<dbReference type="CDD" id="cd01293">
    <property type="entry name" value="Bact_CD"/>
    <property type="match status" value="1"/>
</dbReference>
<sequence length="396" mass="42071">MTKVTSKTLKNVRPMGGPATDLYIANGAFVADPPEGAEVIDGGGRILIPGLIEAHTHLDKSLLGLPWYRNEVGPRLIDKINNEREVKVSLGLDPQVQSERHAILAMSHGCTHIRSHVDVDTHHGLAGIEGVLATREKLAGMVDIQIVAFPQSGMMTRPGTAELMDEALALGADLVGGIDPCGMEHDPKGHLDTVFALAEKHGKPVDIHLHERDALGWFSMEEIIDRTVALGMQGKVSVSHAFCLGAVDRAYVAGLQETLAENRIHILTTAPASAPVPAVKELKALGILTGAGCDGIRDTWGPYGNSDMLEKAMQIGMRNNLRRDDEVELALEICTFGGAAIMGVEGYGLDVGCRADCLLVEGETLAEAVVTHAPRKLVLKGGAVIARDGACVIEAP</sequence>
<dbReference type="PANTHER" id="PTHR32027:SF9">
    <property type="entry name" value="BLL3847 PROTEIN"/>
    <property type="match status" value="1"/>
</dbReference>
<dbReference type="AlphaFoldDB" id="A0A222E8G2"/>
<protein>
    <submittedName>
        <fullName evidence="2">N-isopropylammelide isopropyl amidohydrolase</fullName>
        <ecNumber evidence="2">3.5.4.42</ecNumber>
    </submittedName>
</protein>
<dbReference type="PANTHER" id="PTHR32027">
    <property type="entry name" value="CYTOSINE DEAMINASE"/>
    <property type="match status" value="1"/>
</dbReference>
<dbReference type="InterPro" id="IPR032466">
    <property type="entry name" value="Metal_Hydrolase"/>
</dbReference>
<dbReference type="Gene3D" id="2.30.40.10">
    <property type="entry name" value="Urease, subunit C, domain 1"/>
    <property type="match status" value="1"/>
</dbReference>
<dbReference type="Proteomes" id="UP000203589">
    <property type="component" value="Chromosome"/>
</dbReference>
<evidence type="ECO:0000313" key="2">
    <source>
        <dbReference type="EMBL" id="ASP22503.1"/>
    </source>
</evidence>
<dbReference type="KEGG" id="aht:ANTHELSMS3_03884"/>
<gene>
    <name evidence="2" type="primary">atzC</name>
    <name evidence="2" type="ORF">ANTHELSMS3_03884</name>
</gene>
<accession>A0A222E8G2</accession>
<evidence type="ECO:0000313" key="3">
    <source>
        <dbReference type="Proteomes" id="UP000203589"/>
    </source>
</evidence>
<dbReference type="Gene3D" id="3.20.20.140">
    <property type="entry name" value="Metal-dependent hydrolases"/>
    <property type="match status" value="1"/>
</dbReference>
<name>A0A222E8G2_9RHOB</name>
<dbReference type="EMBL" id="CP022540">
    <property type="protein sequence ID" value="ASP22503.1"/>
    <property type="molecule type" value="Genomic_DNA"/>
</dbReference>
<dbReference type="InterPro" id="IPR011059">
    <property type="entry name" value="Metal-dep_hydrolase_composite"/>
</dbReference>
<dbReference type="GO" id="GO:0016814">
    <property type="term" value="F:hydrolase activity, acting on carbon-nitrogen (but not peptide) bonds, in cyclic amidines"/>
    <property type="evidence" value="ECO:0007669"/>
    <property type="project" value="TreeGrafter"/>
</dbReference>
<dbReference type="InterPro" id="IPR052349">
    <property type="entry name" value="Metallo-hydrolase_Enzymes"/>
</dbReference>
<dbReference type="EC" id="3.5.4.42" evidence="2"/>
<evidence type="ECO:0000259" key="1">
    <source>
        <dbReference type="Pfam" id="PF07969"/>
    </source>
</evidence>
<keyword evidence="2" id="KW-0378">Hydrolase</keyword>
<dbReference type="SUPFAM" id="SSF51338">
    <property type="entry name" value="Composite domain of metallo-dependent hydrolases"/>
    <property type="match status" value="1"/>
</dbReference>
<feature type="domain" description="Amidohydrolase 3" evidence="1">
    <location>
        <begin position="38"/>
        <end position="385"/>
    </location>
</feature>
<reference evidence="2 3" key="1">
    <citation type="submission" date="2017-07" db="EMBL/GenBank/DDBJ databases">
        <title>Genome Sequence of Antarctobacter heliothermus Strain SMS3 Isolated from a culture of the Diatom Skeletonema marinoi.</title>
        <authorList>
            <person name="Topel M."/>
            <person name="Pinder M.I.M."/>
            <person name="Johansson O.N."/>
            <person name="Kourtchenko O."/>
            <person name="Godhe A."/>
            <person name="Clarke A.K."/>
        </authorList>
    </citation>
    <scope>NUCLEOTIDE SEQUENCE [LARGE SCALE GENOMIC DNA]</scope>
    <source>
        <strain evidence="2 3">SMS3</strain>
    </source>
</reference>